<name>A0A1L9SCX6_9EURO</name>
<dbReference type="EMBL" id="KV878346">
    <property type="protein sequence ID" value="OJJ45075.1"/>
    <property type="molecule type" value="Genomic_DNA"/>
</dbReference>
<evidence type="ECO:0000313" key="2">
    <source>
        <dbReference type="Proteomes" id="UP000184188"/>
    </source>
</evidence>
<sequence length="399" mass="44223">MLKLLGFLLDNGVTSIGADPRSVNHLWTVSHLEEDHVPLMARMVDAGVSLDISHAHSAVFLPLISPMKHNLQLILAKSDEVVQIPESIRLVCCKNATELRQALDEKRVSPNEIIHNTPLLEWAFGWPEGIEILLEFGADPDYRFESLLYPGIEYHRSAVLLLQAGCRFSKYELNRTLYYDDTGERMQLLIKTLTTRRENLRRLAEASLPSTMIPKGKVLDGPECLEVYNCLLARNISPPTLDNLCMSSDGATVYHGLERRECAEALYNAGFHDTDTLDLKGHSPLSYLADHYTITPNKLMKLIDWHISKGGDLSRKLPWTNESVGHGLAVKIIKCCLWLAYDLECHGLNHSDHAGAIKTILQYLGRVGSAVFMPAIIPDGCSCPCSPGGCTAISAISLA</sequence>
<dbReference type="OrthoDB" id="1577640at2759"/>
<dbReference type="Proteomes" id="UP000184188">
    <property type="component" value="Unassembled WGS sequence"/>
</dbReference>
<keyword evidence="2" id="KW-1185">Reference proteome</keyword>
<reference evidence="2" key="1">
    <citation type="journal article" date="2017" name="Genome Biol.">
        <title>Comparative genomics reveals high biological diversity and specific adaptations in the industrially and medically important fungal genus Aspergillus.</title>
        <authorList>
            <person name="de Vries R.P."/>
            <person name="Riley R."/>
            <person name="Wiebenga A."/>
            <person name="Aguilar-Osorio G."/>
            <person name="Amillis S."/>
            <person name="Uchima C.A."/>
            <person name="Anderluh G."/>
            <person name="Asadollahi M."/>
            <person name="Askin M."/>
            <person name="Barry K."/>
            <person name="Battaglia E."/>
            <person name="Bayram O."/>
            <person name="Benocci T."/>
            <person name="Braus-Stromeyer S.A."/>
            <person name="Caldana C."/>
            <person name="Canovas D."/>
            <person name="Cerqueira G.C."/>
            <person name="Chen F."/>
            <person name="Chen W."/>
            <person name="Choi C."/>
            <person name="Clum A."/>
            <person name="Dos Santos R.A."/>
            <person name="Damasio A.R."/>
            <person name="Diallinas G."/>
            <person name="Emri T."/>
            <person name="Fekete E."/>
            <person name="Flipphi M."/>
            <person name="Freyberg S."/>
            <person name="Gallo A."/>
            <person name="Gournas C."/>
            <person name="Habgood R."/>
            <person name="Hainaut M."/>
            <person name="Harispe M.L."/>
            <person name="Henrissat B."/>
            <person name="Hilden K.S."/>
            <person name="Hope R."/>
            <person name="Hossain A."/>
            <person name="Karabika E."/>
            <person name="Karaffa L."/>
            <person name="Karanyi Z."/>
            <person name="Krasevec N."/>
            <person name="Kuo A."/>
            <person name="Kusch H."/>
            <person name="LaButti K."/>
            <person name="Lagendijk E.L."/>
            <person name="Lapidus A."/>
            <person name="Levasseur A."/>
            <person name="Lindquist E."/>
            <person name="Lipzen A."/>
            <person name="Logrieco A.F."/>
            <person name="MacCabe A."/>
            <person name="Maekelae M.R."/>
            <person name="Malavazi I."/>
            <person name="Melin P."/>
            <person name="Meyer V."/>
            <person name="Mielnichuk N."/>
            <person name="Miskei M."/>
            <person name="Molnar A.P."/>
            <person name="Mule G."/>
            <person name="Ngan C.Y."/>
            <person name="Orejas M."/>
            <person name="Orosz E."/>
            <person name="Ouedraogo J.P."/>
            <person name="Overkamp K.M."/>
            <person name="Park H.-S."/>
            <person name="Perrone G."/>
            <person name="Piumi F."/>
            <person name="Punt P.J."/>
            <person name="Ram A.F."/>
            <person name="Ramon A."/>
            <person name="Rauscher S."/>
            <person name="Record E."/>
            <person name="Riano-Pachon D.M."/>
            <person name="Robert V."/>
            <person name="Roehrig J."/>
            <person name="Ruller R."/>
            <person name="Salamov A."/>
            <person name="Salih N.S."/>
            <person name="Samson R.A."/>
            <person name="Sandor E."/>
            <person name="Sanguinetti M."/>
            <person name="Schuetze T."/>
            <person name="Sepcic K."/>
            <person name="Shelest E."/>
            <person name="Sherlock G."/>
            <person name="Sophianopoulou V."/>
            <person name="Squina F.M."/>
            <person name="Sun H."/>
            <person name="Susca A."/>
            <person name="Todd R.B."/>
            <person name="Tsang A."/>
            <person name="Unkles S.E."/>
            <person name="van de Wiele N."/>
            <person name="van Rossen-Uffink D."/>
            <person name="Oliveira J.V."/>
            <person name="Vesth T.C."/>
            <person name="Visser J."/>
            <person name="Yu J.-H."/>
            <person name="Zhou M."/>
            <person name="Andersen M.R."/>
            <person name="Archer D.B."/>
            <person name="Baker S.E."/>
            <person name="Benoit I."/>
            <person name="Brakhage A.A."/>
            <person name="Braus G.H."/>
            <person name="Fischer R."/>
            <person name="Frisvad J.C."/>
            <person name="Goldman G.H."/>
            <person name="Houbraken J."/>
            <person name="Oakley B."/>
            <person name="Pocsi I."/>
            <person name="Scazzocchio C."/>
            <person name="Seiboth B."/>
            <person name="vanKuyk P.A."/>
            <person name="Wortman J."/>
            <person name="Dyer P.S."/>
            <person name="Grigoriev I.V."/>
        </authorList>
    </citation>
    <scope>NUCLEOTIDE SEQUENCE [LARGE SCALE GENOMIC DNA]</scope>
    <source>
        <strain evidence="2">CBS 506.65</strain>
    </source>
</reference>
<dbReference type="GeneID" id="34615927"/>
<organism evidence="1 2">
    <name type="scientific">Penicilliopsis zonata CBS 506.65</name>
    <dbReference type="NCBI Taxonomy" id="1073090"/>
    <lineage>
        <taxon>Eukaryota</taxon>
        <taxon>Fungi</taxon>
        <taxon>Dikarya</taxon>
        <taxon>Ascomycota</taxon>
        <taxon>Pezizomycotina</taxon>
        <taxon>Eurotiomycetes</taxon>
        <taxon>Eurotiomycetidae</taxon>
        <taxon>Eurotiales</taxon>
        <taxon>Aspergillaceae</taxon>
        <taxon>Penicilliopsis</taxon>
    </lineage>
</organism>
<gene>
    <name evidence="1" type="ORF">ASPZODRAFT_674970</name>
</gene>
<evidence type="ECO:0000313" key="1">
    <source>
        <dbReference type="EMBL" id="OJJ45075.1"/>
    </source>
</evidence>
<protein>
    <submittedName>
        <fullName evidence="1">Uncharacterized protein</fullName>
    </submittedName>
</protein>
<dbReference type="VEuPathDB" id="FungiDB:ASPZODRAFT_674970"/>
<dbReference type="RefSeq" id="XP_022579585.1">
    <property type="nucleotide sequence ID" value="XM_022729463.1"/>
</dbReference>
<accession>A0A1L9SCX6</accession>
<dbReference type="AlphaFoldDB" id="A0A1L9SCX6"/>
<proteinExistence type="predicted"/>